<dbReference type="EMBL" id="NEWD01000027">
    <property type="protein sequence ID" value="OXM99875.1"/>
    <property type="molecule type" value="Genomic_DNA"/>
</dbReference>
<dbReference type="Proteomes" id="UP000215433">
    <property type="component" value="Unassembled WGS sequence"/>
</dbReference>
<reference evidence="2 3" key="1">
    <citation type="submission" date="2017-05" db="EMBL/GenBank/DDBJ databases">
        <title>Bifidobacterium vansinderenii sp. nov.</title>
        <authorList>
            <person name="Lugli G.A."/>
            <person name="Duranti S."/>
            <person name="Mangifesta M."/>
        </authorList>
    </citation>
    <scope>NUCLEOTIDE SEQUENCE [LARGE SCALE GENOMIC DNA]</scope>
    <source>
        <strain evidence="2 3">Tam10B</strain>
    </source>
</reference>
<dbReference type="RefSeq" id="WP_093960972.1">
    <property type="nucleotide sequence ID" value="NZ_NEWD01000027.1"/>
</dbReference>
<sequence length="69" mass="8174">MMLLATLVDAVNLWRWEYAVSNTPKGKRKPPRPEPIPRPGVKSRIKHWGRGAIRRSRFADWWATHKRNK</sequence>
<dbReference type="AlphaFoldDB" id="A0A229VWG5"/>
<protein>
    <submittedName>
        <fullName evidence="2">Uncharacterized protein</fullName>
    </submittedName>
</protein>
<evidence type="ECO:0000256" key="1">
    <source>
        <dbReference type="SAM" id="MobiDB-lite"/>
    </source>
</evidence>
<evidence type="ECO:0000313" key="3">
    <source>
        <dbReference type="Proteomes" id="UP000215433"/>
    </source>
</evidence>
<evidence type="ECO:0000313" key="2">
    <source>
        <dbReference type="EMBL" id="OXM99875.1"/>
    </source>
</evidence>
<gene>
    <name evidence="2" type="ORF">Tam10B_1838</name>
</gene>
<keyword evidence="3" id="KW-1185">Reference proteome</keyword>
<comment type="caution">
    <text evidence="2">The sequence shown here is derived from an EMBL/GenBank/DDBJ whole genome shotgun (WGS) entry which is preliminary data.</text>
</comment>
<name>A0A229VWG5_9BIFI</name>
<proteinExistence type="predicted"/>
<accession>A0A229VWG5</accession>
<organism evidence="2 3">
    <name type="scientific">Bifidobacterium vansinderenii</name>
    <dbReference type="NCBI Taxonomy" id="1984871"/>
    <lineage>
        <taxon>Bacteria</taxon>
        <taxon>Bacillati</taxon>
        <taxon>Actinomycetota</taxon>
        <taxon>Actinomycetes</taxon>
        <taxon>Bifidobacteriales</taxon>
        <taxon>Bifidobacteriaceae</taxon>
        <taxon>Bifidobacterium</taxon>
    </lineage>
</organism>
<feature type="region of interest" description="Disordered" evidence="1">
    <location>
        <begin position="22"/>
        <end position="43"/>
    </location>
</feature>
<dbReference type="OrthoDB" id="3194899at2"/>